<sequence length="667" mass="73314">MMNWIKLLINKALVVCLLFVTLSCVKDELGKGNNNGGDLDEISVPEEFNFETSGKIDIAIQDDLANGDVKYSIYSFDADTLNDLIVTGAPNSAGLFSTSVTLPTFLEKVYIIRNHGGLFEGVEVPITNNQISYTYNAGSGGRMSRYFNSREGCHELLYAVNNQGGFYTINNESGLYEETVLPNLEGGGSIACAVDRVRRITYYNTGTTLRYYDIDAGTFHVVGSGNPFNGSYPRMEYNEVDGLLYIAKNEKMYIIDPNSNQVLSTISISGIESPVGGGDVAISENGTIYMCTFSGLYRVEVSGEGNSAQAFRISADNLPFQPTSMAIDRNDRLYLATNDGNSQLIEMDKFDGAWQVVKTYDHKINDLGSLPCAEEDLDQSDSDGDGIINQLDAFPEDAGKAFSNFTPSQFGWGSLAFEDLWPSQGDFDFNDLVVNYRFEGIANADNLFVELRGTFTVRAIGASFKNGFGIELPIAPSQIASVTGYRHSKNIVTVDGKGLETGQTNAVIIVFDNAADHLEHTGGLFYNTEAAFDKGAGTEINIVVTFTNPLDPALLGTAPFNPFIFINGERGKELHLSDHAPTDLADQSYFNTAKDTSDPNLSRYYKTSNNVPWAINIIHEFKYPFEKTSIVQGYNHFTTWATSGGTSFSDWYKSNSGYRNTSKLYDR</sequence>
<dbReference type="Gene3D" id="2.130.10.10">
    <property type="entry name" value="YVTN repeat-like/Quinoprotein amine dehydrogenase"/>
    <property type="match status" value="1"/>
</dbReference>
<organism evidence="2 3">
    <name type="scientific">Splendidivirga corallicola</name>
    <dbReference type="NCBI Taxonomy" id="3051826"/>
    <lineage>
        <taxon>Bacteria</taxon>
        <taxon>Pseudomonadati</taxon>
        <taxon>Bacteroidota</taxon>
        <taxon>Cytophagia</taxon>
        <taxon>Cytophagales</taxon>
        <taxon>Splendidivirgaceae</taxon>
        <taxon>Splendidivirga</taxon>
    </lineage>
</organism>
<keyword evidence="3" id="KW-1185">Reference proteome</keyword>
<gene>
    <name evidence="2" type="ORF">QQ008_02415</name>
</gene>
<evidence type="ECO:0000259" key="1">
    <source>
        <dbReference type="Pfam" id="PF16130"/>
    </source>
</evidence>
<protein>
    <submittedName>
        <fullName evidence="2">LruC domain-containing protein</fullName>
    </submittedName>
</protein>
<proteinExistence type="predicted"/>
<feature type="domain" description="DUF4842" evidence="1">
    <location>
        <begin position="449"/>
        <end position="652"/>
    </location>
</feature>
<dbReference type="PROSITE" id="PS51257">
    <property type="entry name" value="PROKAR_LIPOPROTEIN"/>
    <property type="match status" value="1"/>
</dbReference>
<evidence type="ECO:0000313" key="2">
    <source>
        <dbReference type="EMBL" id="MDN5200187.1"/>
    </source>
</evidence>
<reference evidence="2" key="1">
    <citation type="submission" date="2023-06" db="EMBL/GenBank/DDBJ databases">
        <title>Genomic of Parafulvivirga corallium.</title>
        <authorList>
            <person name="Wang G."/>
        </authorList>
    </citation>
    <scope>NUCLEOTIDE SEQUENCE</scope>
    <source>
        <strain evidence="2">BMA10</strain>
    </source>
</reference>
<comment type="caution">
    <text evidence="2">The sequence shown here is derived from an EMBL/GenBank/DDBJ whole genome shotgun (WGS) entry which is preliminary data.</text>
</comment>
<evidence type="ECO:0000313" key="3">
    <source>
        <dbReference type="Proteomes" id="UP001172082"/>
    </source>
</evidence>
<dbReference type="InterPro" id="IPR015943">
    <property type="entry name" value="WD40/YVTN_repeat-like_dom_sf"/>
</dbReference>
<dbReference type="Pfam" id="PF16130">
    <property type="entry name" value="DUF4842"/>
    <property type="match status" value="1"/>
</dbReference>
<dbReference type="Proteomes" id="UP001172082">
    <property type="component" value="Unassembled WGS sequence"/>
</dbReference>
<dbReference type="InterPro" id="IPR031025">
    <property type="entry name" value="LruC_dom"/>
</dbReference>
<dbReference type="RefSeq" id="WP_346750213.1">
    <property type="nucleotide sequence ID" value="NZ_JAUJEA010000001.1"/>
</dbReference>
<name>A0ABT8KHJ8_9BACT</name>
<dbReference type="InterPro" id="IPR032295">
    <property type="entry name" value="DUF4842"/>
</dbReference>
<dbReference type="SUPFAM" id="SSF63825">
    <property type="entry name" value="YWTD domain"/>
    <property type="match status" value="1"/>
</dbReference>
<dbReference type="EMBL" id="JAUJEA010000001">
    <property type="protein sequence ID" value="MDN5200187.1"/>
    <property type="molecule type" value="Genomic_DNA"/>
</dbReference>
<dbReference type="NCBIfam" id="TIGR04456">
    <property type="entry name" value="LruC_dom"/>
    <property type="match status" value="1"/>
</dbReference>
<accession>A0ABT8KHJ8</accession>